<gene>
    <name evidence="2" type="ORF">HannXRQ_Chr06g0169111</name>
    <name evidence="1" type="ORF">HanXRQr2_Chr06g0244861</name>
</gene>
<evidence type="ECO:0000313" key="2">
    <source>
        <dbReference type="EMBL" id="OTG22219.1"/>
    </source>
</evidence>
<dbReference type="InParanoid" id="A0A251UGM4"/>
<dbReference type="AlphaFoldDB" id="A0A251UGM4"/>
<accession>A0A251UGM4</accession>
<protein>
    <submittedName>
        <fullName evidence="2">Uncharacterized protein</fullName>
    </submittedName>
</protein>
<reference evidence="1" key="3">
    <citation type="submission" date="2020-06" db="EMBL/GenBank/DDBJ databases">
        <title>Helianthus annuus Genome sequencing and assembly Release 2.</title>
        <authorList>
            <person name="Gouzy J."/>
            <person name="Langlade N."/>
            <person name="Munos S."/>
        </authorList>
    </citation>
    <scope>NUCLEOTIDE SEQUENCE</scope>
    <source>
        <tissue evidence="1">Leaves</tissue>
    </source>
</reference>
<name>A0A251UGM4_HELAN</name>
<reference evidence="1 3" key="1">
    <citation type="journal article" date="2017" name="Nature">
        <title>The sunflower genome provides insights into oil metabolism, flowering and Asterid evolution.</title>
        <authorList>
            <person name="Badouin H."/>
            <person name="Gouzy J."/>
            <person name="Grassa C.J."/>
            <person name="Murat F."/>
            <person name="Staton S.E."/>
            <person name="Cottret L."/>
            <person name="Lelandais-Briere C."/>
            <person name="Owens G.L."/>
            <person name="Carrere S."/>
            <person name="Mayjonade B."/>
            <person name="Legrand L."/>
            <person name="Gill N."/>
            <person name="Kane N.C."/>
            <person name="Bowers J.E."/>
            <person name="Hubner S."/>
            <person name="Bellec A."/>
            <person name="Berard A."/>
            <person name="Berges H."/>
            <person name="Blanchet N."/>
            <person name="Boniface M.C."/>
            <person name="Brunel D."/>
            <person name="Catrice O."/>
            <person name="Chaidir N."/>
            <person name="Claudel C."/>
            <person name="Donnadieu C."/>
            <person name="Faraut T."/>
            <person name="Fievet G."/>
            <person name="Helmstetter N."/>
            <person name="King M."/>
            <person name="Knapp S.J."/>
            <person name="Lai Z."/>
            <person name="Le Paslier M.C."/>
            <person name="Lippi Y."/>
            <person name="Lorenzon L."/>
            <person name="Mandel J.R."/>
            <person name="Marage G."/>
            <person name="Marchand G."/>
            <person name="Marquand E."/>
            <person name="Bret-Mestries E."/>
            <person name="Morien E."/>
            <person name="Nambeesan S."/>
            <person name="Nguyen T."/>
            <person name="Pegot-Espagnet P."/>
            <person name="Pouilly N."/>
            <person name="Raftis F."/>
            <person name="Sallet E."/>
            <person name="Schiex T."/>
            <person name="Thomas J."/>
            <person name="Vandecasteele C."/>
            <person name="Vares D."/>
            <person name="Vear F."/>
            <person name="Vautrin S."/>
            <person name="Crespi M."/>
            <person name="Mangin B."/>
            <person name="Burke J.M."/>
            <person name="Salse J."/>
            <person name="Munos S."/>
            <person name="Vincourt P."/>
            <person name="Rieseberg L.H."/>
            <person name="Langlade N.B."/>
        </authorList>
    </citation>
    <scope>NUCLEOTIDE SEQUENCE [LARGE SCALE GENOMIC DNA]</scope>
    <source>
        <strain evidence="3">cv. SF193</strain>
        <tissue evidence="1">Leaves</tissue>
    </source>
</reference>
<evidence type="ECO:0000313" key="3">
    <source>
        <dbReference type="Proteomes" id="UP000215914"/>
    </source>
</evidence>
<proteinExistence type="predicted"/>
<keyword evidence="3" id="KW-1185">Reference proteome</keyword>
<evidence type="ECO:0000313" key="1">
    <source>
        <dbReference type="EMBL" id="KAF5801161.1"/>
    </source>
</evidence>
<reference evidence="2" key="2">
    <citation type="submission" date="2017-02" db="EMBL/GenBank/DDBJ databases">
        <title>Sunflower complete genome.</title>
        <authorList>
            <person name="Langlade N."/>
            <person name="Munos S."/>
        </authorList>
    </citation>
    <scope>NUCLEOTIDE SEQUENCE [LARGE SCALE GENOMIC DNA]</scope>
    <source>
        <tissue evidence="2">Leaves</tissue>
    </source>
</reference>
<dbReference type="EMBL" id="MNCJ02000321">
    <property type="protein sequence ID" value="KAF5801161.1"/>
    <property type="molecule type" value="Genomic_DNA"/>
</dbReference>
<dbReference type="Gramene" id="mRNA:HanXRQr2_Chr06g0244861">
    <property type="protein sequence ID" value="mRNA:HanXRQr2_Chr06g0244861"/>
    <property type="gene ID" value="HanXRQr2_Chr06g0244861"/>
</dbReference>
<organism evidence="2 3">
    <name type="scientific">Helianthus annuus</name>
    <name type="common">Common sunflower</name>
    <dbReference type="NCBI Taxonomy" id="4232"/>
    <lineage>
        <taxon>Eukaryota</taxon>
        <taxon>Viridiplantae</taxon>
        <taxon>Streptophyta</taxon>
        <taxon>Embryophyta</taxon>
        <taxon>Tracheophyta</taxon>
        <taxon>Spermatophyta</taxon>
        <taxon>Magnoliopsida</taxon>
        <taxon>eudicotyledons</taxon>
        <taxon>Gunneridae</taxon>
        <taxon>Pentapetalae</taxon>
        <taxon>asterids</taxon>
        <taxon>campanulids</taxon>
        <taxon>Asterales</taxon>
        <taxon>Asteraceae</taxon>
        <taxon>Asteroideae</taxon>
        <taxon>Heliantheae alliance</taxon>
        <taxon>Heliantheae</taxon>
        <taxon>Helianthus</taxon>
    </lineage>
</organism>
<dbReference type="Proteomes" id="UP000215914">
    <property type="component" value="Chromosome 6"/>
</dbReference>
<dbReference type="EMBL" id="CM007895">
    <property type="protein sequence ID" value="OTG22219.1"/>
    <property type="molecule type" value="Genomic_DNA"/>
</dbReference>
<sequence length="97" mass="10751">MSPVVCWLSLERHCHRQSSPVQGYLWLSIVSQIVAWHLDFEETAFVGTLDNTTLGIVAYIITGPRCFPSCRLALHAASTSASPGSIKLAKGHQMRWL</sequence>